<proteinExistence type="predicted"/>
<keyword evidence="2" id="KW-1185">Reference proteome</keyword>
<reference evidence="2" key="1">
    <citation type="journal article" date="2019" name="Int. J. Syst. Evol. Microbiol.">
        <title>The Global Catalogue of Microorganisms (GCM) 10K type strain sequencing project: providing services to taxonomists for standard genome sequencing and annotation.</title>
        <authorList>
            <consortium name="The Broad Institute Genomics Platform"/>
            <consortium name="The Broad Institute Genome Sequencing Center for Infectious Disease"/>
            <person name="Wu L."/>
            <person name="Ma J."/>
        </authorList>
    </citation>
    <scope>NUCLEOTIDE SEQUENCE [LARGE SCALE GENOMIC DNA]</scope>
    <source>
        <strain evidence="2">CGMCC 1.10188</strain>
    </source>
</reference>
<dbReference type="EMBL" id="BMDZ01000027">
    <property type="protein sequence ID" value="GGB42538.1"/>
    <property type="molecule type" value="Genomic_DNA"/>
</dbReference>
<sequence length="50" mass="5270">MTATDALVYHPGTPLAATDRRIWHKPALDSLAVDDTALDVDGIDDSGGFS</sequence>
<comment type="caution">
    <text evidence="1">The sequence shown here is derived from an EMBL/GenBank/DDBJ whole genome shotgun (WGS) entry which is preliminary data.</text>
</comment>
<protein>
    <submittedName>
        <fullName evidence="1">Uncharacterized protein</fullName>
    </submittedName>
</protein>
<evidence type="ECO:0000313" key="2">
    <source>
        <dbReference type="Proteomes" id="UP000603352"/>
    </source>
</evidence>
<accession>A0ABQ1IKD9</accession>
<name>A0ABQ1IKD9_9PROT</name>
<organism evidence="1 2">
    <name type="scientific">Tistrella bauzanensis</name>
    <dbReference type="NCBI Taxonomy" id="657419"/>
    <lineage>
        <taxon>Bacteria</taxon>
        <taxon>Pseudomonadati</taxon>
        <taxon>Pseudomonadota</taxon>
        <taxon>Alphaproteobacteria</taxon>
        <taxon>Geminicoccales</taxon>
        <taxon>Geminicoccaceae</taxon>
        <taxon>Tistrella</taxon>
    </lineage>
</organism>
<evidence type="ECO:0000313" key="1">
    <source>
        <dbReference type="EMBL" id="GGB42538.1"/>
    </source>
</evidence>
<dbReference type="RefSeq" id="WP_188578286.1">
    <property type="nucleotide sequence ID" value="NZ_BMDZ01000027.1"/>
</dbReference>
<dbReference type="Proteomes" id="UP000603352">
    <property type="component" value="Unassembled WGS sequence"/>
</dbReference>
<gene>
    <name evidence="1" type="ORF">GCM10011505_24900</name>
</gene>